<dbReference type="RefSeq" id="WP_100138687.1">
    <property type="nucleotide sequence ID" value="NZ_MEIP01000002.1"/>
</dbReference>
<dbReference type="Proteomes" id="UP000229970">
    <property type="component" value="Unassembled WGS sequence"/>
</dbReference>
<organism evidence="2 3">
    <name type="scientific">Snodgrassella alvi</name>
    <dbReference type="NCBI Taxonomy" id="1196083"/>
    <lineage>
        <taxon>Bacteria</taxon>
        <taxon>Pseudomonadati</taxon>
        <taxon>Pseudomonadota</taxon>
        <taxon>Betaproteobacteria</taxon>
        <taxon>Neisseriales</taxon>
        <taxon>Neisseriaceae</taxon>
        <taxon>Snodgrassella</taxon>
    </lineage>
</organism>
<reference evidence="2 3" key="1">
    <citation type="journal article" date="2017" name="MBio">
        <title>Type VI secretion-mediated competition in the bee gut microbiome.</title>
        <authorList>
            <person name="Steele M.I."/>
            <person name="Kwong W.K."/>
            <person name="Powell J.E."/>
            <person name="Whiteley M."/>
            <person name="Moran N.A."/>
        </authorList>
    </citation>
    <scope>NUCLEOTIDE SEQUENCE [LARGE SCALE GENOMIC DNA]</scope>
    <source>
        <strain evidence="2 3">Ruf1-X</strain>
    </source>
</reference>
<comment type="caution">
    <text evidence="2">The sequence shown here is derived from an EMBL/GenBank/DDBJ whole genome shotgun (WGS) entry which is preliminary data.</text>
</comment>
<accession>A0A2N9XPJ9</accession>
<gene>
    <name evidence="2" type="ORF">BHC46_00940</name>
</gene>
<proteinExistence type="predicted"/>
<protein>
    <recommendedName>
        <fullName evidence="4">Lipoprotein</fullName>
    </recommendedName>
</protein>
<name>A0A2N9XPJ9_9NEIS</name>
<evidence type="ECO:0000313" key="2">
    <source>
        <dbReference type="EMBL" id="PIT50254.1"/>
    </source>
</evidence>
<evidence type="ECO:0000313" key="3">
    <source>
        <dbReference type="Proteomes" id="UP000229970"/>
    </source>
</evidence>
<evidence type="ECO:0008006" key="4">
    <source>
        <dbReference type="Google" id="ProtNLM"/>
    </source>
</evidence>
<dbReference type="AlphaFoldDB" id="A0A2N9XPJ9"/>
<sequence>MKLKQGFIWLLLMLSLSGCHSLPVIDTLPVLKQTLSLQVTDADGSNSLLLIEPLTEQQWRFVQVDSLGAPVSRQILQRGRWHNDGFLPPNPQARQLFTAVYAYLGHRYHWSIPAKLKEVRISSHTDADGAVADISWHKRHWQVREMAND</sequence>
<keyword evidence="1" id="KW-0732">Signal</keyword>
<evidence type="ECO:0000256" key="1">
    <source>
        <dbReference type="SAM" id="SignalP"/>
    </source>
</evidence>
<feature type="signal peptide" evidence="1">
    <location>
        <begin position="1"/>
        <end position="21"/>
    </location>
</feature>
<feature type="chain" id="PRO_5014912633" description="Lipoprotein" evidence="1">
    <location>
        <begin position="22"/>
        <end position="149"/>
    </location>
</feature>
<dbReference type="EMBL" id="MEIP01000002">
    <property type="protein sequence ID" value="PIT50254.1"/>
    <property type="molecule type" value="Genomic_DNA"/>
</dbReference>
<dbReference type="PROSITE" id="PS51257">
    <property type="entry name" value="PROKAR_LIPOPROTEIN"/>
    <property type="match status" value="1"/>
</dbReference>